<evidence type="ECO:0008006" key="3">
    <source>
        <dbReference type="Google" id="ProtNLM"/>
    </source>
</evidence>
<gene>
    <name evidence="1" type="ORF">FHS94_000976</name>
</gene>
<evidence type="ECO:0000313" key="1">
    <source>
        <dbReference type="EMBL" id="MBB5714153.1"/>
    </source>
</evidence>
<sequence length="122" mass="13688">MFDAQAIDETALRRGFQRKGKTYWMRRTDDFVQLVNLQGSAWSSSQTYLNFGMWPLALGEPKSLAESKMMFRTRAEDLGAADPDALFDAADRLQSLRDLRAALAARSVSGLVSVELRRLLDG</sequence>
<accession>A0A7W9BBI7</accession>
<dbReference type="InterPro" id="IPR025412">
    <property type="entry name" value="DUF4304"/>
</dbReference>
<name>A0A7W9BBI7_9SPHN</name>
<evidence type="ECO:0000313" key="2">
    <source>
        <dbReference type="Proteomes" id="UP000546200"/>
    </source>
</evidence>
<organism evidence="1 2">
    <name type="scientific">Sphingomonas aerophila</name>
    <dbReference type="NCBI Taxonomy" id="1344948"/>
    <lineage>
        <taxon>Bacteria</taxon>
        <taxon>Pseudomonadati</taxon>
        <taxon>Pseudomonadota</taxon>
        <taxon>Alphaproteobacteria</taxon>
        <taxon>Sphingomonadales</taxon>
        <taxon>Sphingomonadaceae</taxon>
        <taxon>Sphingomonas</taxon>
    </lineage>
</organism>
<proteinExistence type="predicted"/>
<reference evidence="1 2" key="1">
    <citation type="submission" date="2020-08" db="EMBL/GenBank/DDBJ databases">
        <title>Genomic Encyclopedia of Type Strains, Phase IV (KMG-IV): sequencing the most valuable type-strain genomes for metagenomic binning, comparative biology and taxonomic classification.</title>
        <authorList>
            <person name="Goeker M."/>
        </authorList>
    </citation>
    <scope>NUCLEOTIDE SEQUENCE [LARGE SCALE GENOMIC DNA]</scope>
    <source>
        <strain evidence="1 2">DSM 100044</strain>
    </source>
</reference>
<dbReference type="EMBL" id="JACIJK010000002">
    <property type="protein sequence ID" value="MBB5714153.1"/>
    <property type="molecule type" value="Genomic_DNA"/>
</dbReference>
<dbReference type="Proteomes" id="UP000546200">
    <property type="component" value="Unassembled WGS sequence"/>
</dbReference>
<comment type="caution">
    <text evidence="1">The sequence shown here is derived from an EMBL/GenBank/DDBJ whole genome shotgun (WGS) entry which is preliminary data.</text>
</comment>
<dbReference type="Pfam" id="PF14137">
    <property type="entry name" value="DUF4304"/>
    <property type="match status" value="1"/>
</dbReference>
<dbReference type="RefSeq" id="WP_184055184.1">
    <property type="nucleotide sequence ID" value="NZ_JACIJK010000002.1"/>
</dbReference>
<protein>
    <recommendedName>
        <fullName evidence="3">DUF4304 domain-containing protein</fullName>
    </recommendedName>
</protein>
<dbReference type="AlphaFoldDB" id="A0A7W9BBI7"/>
<keyword evidence="2" id="KW-1185">Reference proteome</keyword>